<dbReference type="Proteomes" id="UP000249682">
    <property type="component" value="Chromosome"/>
</dbReference>
<evidence type="ECO:0000256" key="2">
    <source>
        <dbReference type="ARBA" id="ARBA00022679"/>
    </source>
</evidence>
<evidence type="ECO:0000313" key="4">
    <source>
        <dbReference type="EMBL" id="AWV47554.1"/>
    </source>
</evidence>
<sequence>MTTSVGATHRYSGHETSPGLPGTPGSTTGSQKSLVREVWHKFFTRWAIDELTSAEVHIPDACWGMQRIINVLMVRTRYIDIFLAEAVFSEEPGTRQVVI</sequence>
<proteinExistence type="predicted"/>
<feature type="region of interest" description="Disordered" evidence="3">
    <location>
        <begin position="1"/>
        <end position="32"/>
    </location>
</feature>
<protein>
    <submittedName>
        <fullName evidence="4">Uncharacterized protein</fullName>
    </submittedName>
</protein>
<keyword evidence="1" id="KW-0489">Methyltransferase</keyword>
<dbReference type="EMBL" id="CP029543">
    <property type="protein sequence ID" value="AWV47554.1"/>
    <property type="molecule type" value="Genomic_DNA"/>
</dbReference>
<dbReference type="AlphaFoldDB" id="A0AAD0KQG0"/>
<reference evidence="4 5" key="1">
    <citation type="submission" date="2018-05" db="EMBL/GenBank/DDBJ databases">
        <title>Evolution of small genomes with special reference to Mycobacterium leprae.</title>
        <authorList>
            <person name="Mohanty P.S."/>
            <person name="Bansal A.K."/>
            <person name="Gupta U.D."/>
            <person name="Naaz F."/>
            <person name="Dwivedi V.D."/>
            <person name="Singh H."/>
            <person name="Gupta G."/>
            <person name="Sharma S."/>
            <person name="Arora M."/>
        </authorList>
    </citation>
    <scope>NUCLEOTIDE SEQUENCE [LARGE SCALE GENOMIC DNA]</scope>
    <source>
        <strain evidence="4 5">MRHRU-235-G</strain>
    </source>
</reference>
<dbReference type="InterPro" id="IPR007213">
    <property type="entry name" value="Ppm1/Ppm2/Tcmp"/>
</dbReference>
<name>A0AAD0KQG0_MYCLR</name>
<dbReference type="GO" id="GO:0032259">
    <property type="term" value="P:methylation"/>
    <property type="evidence" value="ECO:0007669"/>
    <property type="project" value="UniProtKB-KW"/>
</dbReference>
<keyword evidence="2" id="KW-0808">Transferase</keyword>
<dbReference type="GO" id="GO:0008168">
    <property type="term" value="F:methyltransferase activity"/>
    <property type="evidence" value="ECO:0007669"/>
    <property type="project" value="UniProtKB-KW"/>
</dbReference>
<evidence type="ECO:0000256" key="1">
    <source>
        <dbReference type="ARBA" id="ARBA00022603"/>
    </source>
</evidence>
<evidence type="ECO:0000313" key="5">
    <source>
        <dbReference type="Proteomes" id="UP000249682"/>
    </source>
</evidence>
<dbReference type="Pfam" id="PF04072">
    <property type="entry name" value="LCM"/>
    <property type="match status" value="1"/>
</dbReference>
<evidence type="ECO:0000256" key="3">
    <source>
        <dbReference type="SAM" id="MobiDB-lite"/>
    </source>
</evidence>
<gene>
    <name evidence="4" type="ORF">DIJ64_04070</name>
</gene>
<accession>A0AAD0KQG0</accession>
<organism evidence="4 5">
    <name type="scientific">Mycobacterium leprae</name>
    <dbReference type="NCBI Taxonomy" id="1769"/>
    <lineage>
        <taxon>Bacteria</taxon>
        <taxon>Bacillati</taxon>
        <taxon>Actinomycetota</taxon>
        <taxon>Actinomycetes</taxon>
        <taxon>Mycobacteriales</taxon>
        <taxon>Mycobacteriaceae</taxon>
        <taxon>Mycobacterium</taxon>
    </lineage>
</organism>
<feature type="compositionally biased region" description="Low complexity" evidence="3">
    <location>
        <begin position="16"/>
        <end position="30"/>
    </location>
</feature>